<sequence>MLWLRLKAMKHYKALNKESKKQEFENSFKDVQKIMRIVNHNIILRLKEEQNSTNVLEVSLVINHYYDMSRSLKWRAQRRKERQENSNQIIPQAMFHNHKLEALYLQRHL</sequence>
<proteinExistence type="predicted"/>
<reference evidence="1 2" key="1">
    <citation type="submission" date="2018-06" db="EMBL/GenBank/DDBJ databases">
        <authorList>
            <consortium name="Pathogen Informatics"/>
            <person name="Doyle S."/>
        </authorList>
    </citation>
    <scope>NUCLEOTIDE SEQUENCE [LARGE SCALE GENOMIC DNA]</scope>
    <source>
        <strain evidence="1 2">NCTC5664</strain>
    </source>
</reference>
<gene>
    <name evidence="1" type="ORF">NCTC5664_01387</name>
</gene>
<dbReference type="AlphaFoldDB" id="A0A380DQS2"/>
<dbReference type="Proteomes" id="UP000254502">
    <property type="component" value="Unassembled WGS sequence"/>
</dbReference>
<evidence type="ECO:0000313" key="1">
    <source>
        <dbReference type="EMBL" id="SUK44242.1"/>
    </source>
</evidence>
<name>A0A380DQS2_STAAU</name>
<organism evidence="1 2">
    <name type="scientific">Staphylococcus aureus</name>
    <dbReference type="NCBI Taxonomy" id="1280"/>
    <lineage>
        <taxon>Bacteria</taxon>
        <taxon>Bacillati</taxon>
        <taxon>Bacillota</taxon>
        <taxon>Bacilli</taxon>
        <taxon>Bacillales</taxon>
        <taxon>Staphylococcaceae</taxon>
        <taxon>Staphylococcus</taxon>
    </lineage>
</organism>
<evidence type="ECO:0000313" key="2">
    <source>
        <dbReference type="Proteomes" id="UP000254502"/>
    </source>
</evidence>
<dbReference type="EMBL" id="UHAQ01000002">
    <property type="protein sequence ID" value="SUK44242.1"/>
    <property type="molecule type" value="Genomic_DNA"/>
</dbReference>
<accession>A0A380DQS2</accession>
<protein>
    <submittedName>
        <fullName evidence="1">Na+/H+ antiporter</fullName>
    </submittedName>
</protein>